<evidence type="ECO:0000313" key="2">
    <source>
        <dbReference type="EMBL" id="NPT30159.1"/>
    </source>
</evidence>
<name>A0ABX2B8D6_9GAMM</name>
<proteinExistence type="predicted"/>
<keyword evidence="2" id="KW-0413">Isomerase</keyword>
<gene>
    <name evidence="2" type="ORF">DDR56_06205</name>
</gene>
<dbReference type="PANTHER" id="PTHR12110">
    <property type="entry name" value="HYDROXYPYRUVATE ISOMERASE"/>
    <property type="match status" value="1"/>
</dbReference>
<evidence type="ECO:0000313" key="3">
    <source>
        <dbReference type="Proteomes" id="UP001318401"/>
    </source>
</evidence>
<dbReference type="Gene3D" id="3.20.20.150">
    <property type="entry name" value="Divalent-metal-dependent TIM barrel enzymes"/>
    <property type="match status" value="1"/>
</dbReference>
<dbReference type="InterPro" id="IPR036237">
    <property type="entry name" value="Xyl_isomerase-like_sf"/>
</dbReference>
<dbReference type="Pfam" id="PF01261">
    <property type="entry name" value="AP_endonuc_2"/>
    <property type="match status" value="1"/>
</dbReference>
<dbReference type="SUPFAM" id="SSF51658">
    <property type="entry name" value="Xylose isomerase-like"/>
    <property type="match status" value="1"/>
</dbReference>
<keyword evidence="3" id="KW-1185">Reference proteome</keyword>
<dbReference type="InterPro" id="IPR050312">
    <property type="entry name" value="IolE/XylAMocC-like"/>
</dbReference>
<organism evidence="2 3">
    <name type="scientific">Vreelandella venusta</name>
    <dbReference type="NCBI Taxonomy" id="44935"/>
    <lineage>
        <taxon>Bacteria</taxon>
        <taxon>Pseudomonadati</taxon>
        <taxon>Pseudomonadota</taxon>
        <taxon>Gammaproteobacteria</taxon>
        <taxon>Oceanospirillales</taxon>
        <taxon>Halomonadaceae</taxon>
        <taxon>Vreelandella</taxon>
    </lineage>
</organism>
<dbReference type="RefSeq" id="WP_125749546.1">
    <property type="nucleotide sequence ID" value="NZ_CP034367.1"/>
</dbReference>
<evidence type="ECO:0000259" key="1">
    <source>
        <dbReference type="Pfam" id="PF01261"/>
    </source>
</evidence>
<reference evidence="2 3" key="1">
    <citation type="submission" date="2018-04" db="EMBL/GenBank/DDBJ databases">
        <authorList>
            <person name="Li G."/>
            <person name="Du W."/>
            <person name="Bai Y."/>
        </authorList>
    </citation>
    <scope>NUCLEOTIDE SEQUENCE [LARGE SCALE GENOMIC DNA]</scope>
    <source>
        <strain evidence="2 3">YYYZ-3</strain>
    </source>
</reference>
<protein>
    <submittedName>
        <fullName evidence="2">Sugar phosphate isomerase/epimerase</fullName>
    </submittedName>
</protein>
<comment type="caution">
    <text evidence="2">The sequence shown here is derived from an EMBL/GenBank/DDBJ whole genome shotgun (WGS) entry which is preliminary data.</text>
</comment>
<dbReference type="GO" id="GO:0016853">
    <property type="term" value="F:isomerase activity"/>
    <property type="evidence" value="ECO:0007669"/>
    <property type="project" value="UniProtKB-KW"/>
</dbReference>
<dbReference type="Proteomes" id="UP001318401">
    <property type="component" value="Unassembled WGS sequence"/>
</dbReference>
<accession>A0ABX2B8D6</accession>
<dbReference type="InterPro" id="IPR013022">
    <property type="entry name" value="Xyl_isomerase-like_TIM-brl"/>
</dbReference>
<dbReference type="EMBL" id="QDKN01000002">
    <property type="protein sequence ID" value="NPT30159.1"/>
    <property type="molecule type" value="Genomic_DNA"/>
</dbReference>
<feature type="domain" description="Xylose isomerase-like TIM barrel" evidence="1">
    <location>
        <begin position="30"/>
        <end position="253"/>
    </location>
</feature>
<sequence>MHKETIDRLVSVSTAAYDGYGFDVILPSLARCGVQQLEFAFIDGYVEAFTDSDFTQDFANELSSEMQRHGQHCRYFSGHIDLGLENAAARLEARCRFAAYLGASYVITNAATRERASTFFQHSDTLAAIARHYGVRILLENPGNGVPNLLNHANDAPGLLARLDAEAFGINYDIGNLLAHCPERDLLADARAAMPLADHFHLKPCKRRVNGIDFVAVGKGDVDDIKIASELLRQGKPFSLELPFRLHRDANAQPWRDAQPLSLAMIESQVHRSLEELASLHQQLT</sequence>